<dbReference type="CDD" id="cd16917">
    <property type="entry name" value="HATPase_UhpB-NarQ-NarX-like"/>
    <property type="match status" value="1"/>
</dbReference>
<dbReference type="EC" id="2.7.13.3" evidence="2"/>
<feature type="domain" description="Signal transduction histidine kinase subgroup 3 dimerisation and phosphoacceptor" evidence="10">
    <location>
        <begin position="212"/>
        <end position="276"/>
    </location>
</feature>
<dbReference type="RefSeq" id="WP_253766094.1">
    <property type="nucleotide sequence ID" value="NZ_JAMTCK010000001.1"/>
</dbReference>
<evidence type="ECO:0000256" key="4">
    <source>
        <dbReference type="ARBA" id="ARBA00022679"/>
    </source>
</evidence>
<evidence type="ECO:0000256" key="7">
    <source>
        <dbReference type="ARBA" id="ARBA00022840"/>
    </source>
</evidence>
<evidence type="ECO:0000313" key="11">
    <source>
        <dbReference type="EMBL" id="MCP2163443.1"/>
    </source>
</evidence>
<dbReference type="InterPro" id="IPR036890">
    <property type="entry name" value="HATPase_C_sf"/>
</dbReference>
<dbReference type="PANTHER" id="PTHR24421:SF10">
    <property type="entry name" value="NITRATE_NITRITE SENSOR PROTEIN NARQ"/>
    <property type="match status" value="1"/>
</dbReference>
<dbReference type="EMBL" id="JAMTCK010000001">
    <property type="protein sequence ID" value="MCP2163443.1"/>
    <property type="molecule type" value="Genomic_DNA"/>
</dbReference>
<dbReference type="InterPro" id="IPR050482">
    <property type="entry name" value="Sensor_HK_TwoCompSys"/>
</dbReference>
<comment type="catalytic activity">
    <reaction evidence="1">
        <text>ATP + protein L-histidine = ADP + protein N-phospho-L-histidine.</text>
        <dbReference type="EC" id="2.7.13.3"/>
    </reaction>
</comment>
<proteinExistence type="predicted"/>
<dbReference type="PANTHER" id="PTHR24421">
    <property type="entry name" value="NITRATE/NITRITE SENSOR PROTEIN NARX-RELATED"/>
    <property type="match status" value="1"/>
</dbReference>
<evidence type="ECO:0000256" key="3">
    <source>
        <dbReference type="ARBA" id="ARBA00022553"/>
    </source>
</evidence>
<dbReference type="GO" id="GO:0016020">
    <property type="term" value="C:membrane"/>
    <property type="evidence" value="ECO:0007669"/>
    <property type="project" value="InterPro"/>
</dbReference>
<evidence type="ECO:0000259" key="10">
    <source>
        <dbReference type="Pfam" id="PF07730"/>
    </source>
</evidence>
<feature type="transmembrane region" description="Helical" evidence="9">
    <location>
        <begin position="108"/>
        <end position="137"/>
    </location>
</feature>
<keyword evidence="9" id="KW-1133">Transmembrane helix</keyword>
<feature type="transmembrane region" description="Helical" evidence="9">
    <location>
        <begin position="157"/>
        <end position="183"/>
    </location>
</feature>
<keyword evidence="9" id="KW-0472">Membrane</keyword>
<evidence type="ECO:0000256" key="5">
    <source>
        <dbReference type="ARBA" id="ARBA00022741"/>
    </source>
</evidence>
<dbReference type="GO" id="GO:0046983">
    <property type="term" value="F:protein dimerization activity"/>
    <property type="evidence" value="ECO:0007669"/>
    <property type="project" value="InterPro"/>
</dbReference>
<name>A0AAE3G8X8_9PSEU</name>
<evidence type="ECO:0000313" key="12">
    <source>
        <dbReference type="Proteomes" id="UP001206128"/>
    </source>
</evidence>
<keyword evidence="7" id="KW-0067">ATP-binding</keyword>
<dbReference type="GO" id="GO:0005524">
    <property type="term" value="F:ATP binding"/>
    <property type="evidence" value="ECO:0007669"/>
    <property type="project" value="UniProtKB-KW"/>
</dbReference>
<evidence type="ECO:0000256" key="2">
    <source>
        <dbReference type="ARBA" id="ARBA00012438"/>
    </source>
</evidence>
<dbReference type="InterPro" id="IPR011712">
    <property type="entry name" value="Sig_transdc_His_kin_sub3_dim/P"/>
</dbReference>
<comment type="caution">
    <text evidence="11">The sequence shown here is derived from an EMBL/GenBank/DDBJ whole genome shotgun (WGS) entry which is preliminary data.</text>
</comment>
<dbReference type="Gene3D" id="3.30.565.10">
    <property type="entry name" value="Histidine kinase-like ATPase, C-terminal domain"/>
    <property type="match status" value="1"/>
</dbReference>
<evidence type="ECO:0000256" key="6">
    <source>
        <dbReference type="ARBA" id="ARBA00022777"/>
    </source>
</evidence>
<reference evidence="11" key="1">
    <citation type="submission" date="2022-06" db="EMBL/GenBank/DDBJ databases">
        <title>Genomic Encyclopedia of Archaeal and Bacterial Type Strains, Phase II (KMG-II): from individual species to whole genera.</title>
        <authorList>
            <person name="Goeker M."/>
        </authorList>
    </citation>
    <scope>NUCLEOTIDE SEQUENCE</scope>
    <source>
        <strain evidence="11">DSM 43935</strain>
    </source>
</reference>
<feature type="transmembrane region" description="Helical" evidence="9">
    <location>
        <begin position="51"/>
        <end position="71"/>
    </location>
</feature>
<keyword evidence="8" id="KW-0902">Two-component regulatory system</keyword>
<keyword evidence="6 11" id="KW-0418">Kinase</keyword>
<dbReference type="Pfam" id="PF07730">
    <property type="entry name" value="HisKA_3"/>
    <property type="match status" value="1"/>
</dbReference>
<sequence>MSKLIRPLFHVDTYRGWCCALAGVLLSLVPLLAAAAVLAPLTRVWSAGPRLLGFAVVSTALVALAGVPRSVRRRCVRLVNRVLRTGLPAPVDLPETGWRNRWRTAAWLLAHVWLGWAVLAGTGLLLMVAGVLVGVWLGGGDRIVVFGLSVQLPGGWLGAWVPLAALAVLLLAGHACAAAAAGFRALAPALLGPGPAERLAALQDQMHLLSQRNRLAQELHDSVGHTLTTATIQAAVARQTLDTDPETARRALSSIEESSRSALDELDHVLGVLRSGKASTAPRHTLTDLEVLLERVRQAGAEVRADLDEDRAQLPAVVSREAYRVVQEGLTNALRHAGREPISLRVAVQDDWLELELSNPLPAAGDAGRAERQGHGLVGIGERVRLLRGEVEAGPTADGHWRLLARMPLRSTP</sequence>
<keyword evidence="4" id="KW-0808">Transferase</keyword>
<dbReference type="SUPFAM" id="SSF55874">
    <property type="entry name" value="ATPase domain of HSP90 chaperone/DNA topoisomerase II/histidine kinase"/>
    <property type="match status" value="1"/>
</dbReference>
<evidence type="ECO:0000256" key="9">
    <source>
        <dbReference type="SAM" id="Phobius"/>
    </source>
</evidence>
<protein>
    <recommendedName>
        <fullName evidence="2">histidine kinase</fullName>
        <ecNumber evidence="2">2.7.13.3</ecNumber>
    </recommendedName>
</protein>
<evidence type="ECO:0000256" key="1">
    <source>
        <dbReference type="ARBA" id="ARBA00000085"/>
    </source>
</evidence>
<keyword evidence="5" id="KW-0547">Nucleotide-binding</keyword>
<organism evidence="11 12">
    <name type="scientific">Goodfellowiella coeruleoviolacea</name>
    <dbReference type="NCBI Taxonomy" id="334858"/>
    <lineage>
        <taxon>Bacteria</taxon>
        <taxon>Bacillati</taxon>
        <taxon>Actinomycetota</taxon>
        <taxon>Actinomycetes</taxon>
        <taxon>Pseudonocardiales</taxon>
        <taxon>Pseudonocardiaceae</taxon>
        <taxon>Goodfellowiella</taxon>
    </lineage>
</organism>
<evidence type="ECO:0000256" key="8">
    <source>
        <dbReference type="ARBA" id="ARBA00023012"/>
    </source>
</evidence>
<dbReference type="AlphaFoldDB" id="A0AAE3G8X8"/>
<dbReference type="GO" id="GO:0000155">
    <property type="term" value="F:phosphorelay sensor kinase activity"/>
    <property type="evidence" value="ECO:0007669"/>
    <property type="project" value="InterPro"/>
</dbReference>
<keyword evidence="3" id="KW-0597">Phosphoprotein</keyword>
<accession>A0AAE3G8X8</accession>
<gene>
    <name evidence="11" type="ORF">LX83_000283</name>
</gene>
<dbReference type="Gene3D" id="1.20.5.1930">
    <property type="match status" value="1"/>
</dbReference>
<keyword evidence="9" id="KW-0812">Transmembrane</keyword>
<keyword evidence="12" id="KW-1185">Reference proteome</keyword>
<dbReference type="Proteomes" id="UP001206128">
    <property type="component" value="Unassembled WGS sequence"/>
</dbReference>